<protein>
    <submittedName>
        <fullName evidence="1">Uncharacterized protein</fullName>
    </submittedName>
</protein>
<name>A0A5K1ISB7_9ACTN</name>
<dbReference type="EMBL" id="CABWIC010000007">
    <property type="protein sequence ID" value="VWL91112.1"/>
    <property type="molecule type" value="Genomic_DNA"/>
</dbReference>
<dbReference type="Proteomes" id="UP000405524">
    <property type="component" value="Unassembled WGS sequence"/>
</dbReference>
<evidence type="ECO:0000313" key="2">
    <source>
        <dbReference type="Proteomes" id="UP000405524"/>
    </source>
</evidence>
<evidence type="ECO:0000313" key="1">
    <source>
        <dbReference type="EMBL" id="VWL91112.1"/>
    </source>
</evidence>
<reference evidence="1 2" key="1">
    <citation type="submission" date="2019-10" db="EMBL/GenBank/DDBJ databases">
        <authorList>
            <person name="Wolf R A."/>
        </authorList>
    </citation>
    <scope>NUCLEOTIDE SEQUENCE [LARGE SCALE GENOMIC DNA]</scope>
    <source>
        <strain evidence="1">Collinsella_intestinalis_DSM_13632</strain>
    </source>
</reference>
<dbReference type="RefSeq" id="WP_152063031.1">
    <property type="nucleotide sequence ID" value="NZ_CABWIC010000007.1"/>
</dbReference>
<dbReference type="AlphaFoldDB" id="A0A5K1ISB7"/>
<gene>
    <name evidence="1" type="ORF">JKKLCJKK_00276</name>
</gene>
<sequence>MKVIEVEEGMVCYEPITDTLFVSFGDYDSTSLSHEVEAGNGVYLQYDAATEELSHMEIWHFRENFGDFPTVLRVPGAEIRLNGSNPVAA</sequence>
<accession>A0A5K1ISB7</accession>
<proteinExistence type="predicted"/>
<dbReference type="GeneID" id="77465269"/>
<organism evidence="1 2">
    <name type="scientific">Collinsella intestinalis</name>
    <dbReference type="NCBI Taxonomy" id="147207"/>
    <lineage>
        <taxon>Bacteria</taxon>
        <taxon>Bacillati</taxon>
        <taxon>Actinomycetota</taxon>
        <taxon>Coriobacteriia</taxon>
        <taxon>Coriobacteriales</taxon>
        <taxon>Coriobacteriaceae</taxon>
        <taxon>Collinsella</taxon>
    </lineage>
</organism>